<gene>
    <name evidence="2" type="ORF">RJ640_028439</name>
</gene>
<name>A0AA88UAF1_9ASTE</name>
<dbReference type="AlphaFoldDB" id="A0AA88UAF1"/>
<evidence type="ECO:0000313" key="3">
    <source>
        <dbReference type="Proteomes" id="UP001187471"/>
    </source>
</evidence>
<feature type="compositionally biased region" description="Low complexity" evidence="1">
    <location>
        <begin position="21"/>
        <end position="41"/>
    </location>
</feature>
<dbReference type="InterPro" id="IPR007218">
    <property type="entry name" value="DNA_pol_delta_4"/>
</dbReference>
<dbReference type="EMBL" id="JAVXUO010002001">
    <property type="protein sequence ID" value="KAK2977234.1"/>
    <property type="molecule type" value="Genomic_DNA"/>
</dbReference>
<dbReference type="GO" id="GO:0043625">
    <property type="term" value="C:delta DNA polymerase complex"/>
    <property type="evidence" value="ECO:0007669"/>
    <property type="project" value="TreeGrafter"/>
</dbReference>
<accession>A0AA88UAF1</accession>
<protein>
    <recommendedName>
        <fullName evidence="4">DNA polymerase delta subunit 4</fullName>
    </recommendedName>
</protein>
<dbReference type="PANTHER" id="PTHR14303:SF0">
    <property type="entry name" value="DNA POLYMERASE DELTA SUBUNIT 4"/>
    <property type="match status" value="1"/>
</dbReference>
<proteinExistence type="predicted"/>
<keyword evidence="3" id="KW-1185">Reference proteome</keyword>
<dbReference type="PANTHER" id="PTHR14303">
    <property type="entry name" value="DNA POLYMERASE DELTA SUBUNIT 4"/>
    <property type="match status" value="1"/>
</dbReference>
<dbReference type="Proteomes" id="UP001187471">
    <property type="component" value="Unassembled WGS sequence"/>
</dbReference>
<organism evidence="2 3">
    <name type="scientific">Escallonia rubra</name>
    <dbReference type="NCBI Taxonomy" id="112253"/>
    <lineage>
        <taxon>Eukaryota</taxon>
        <taxon>Viridiplantae</taxon>
        <taxon>Streptophyta</taxon>
        <taxon>Embryophyta</taxon>
        <taxon>Tracheophyta</taxon>
        <taxon>Spermatophyta</taxon>
        <taxon>Magnoliopsida</taxon>
        <taxon>eudicotyledons</taxon>
        <taxon>Gunneridae</taxon>
        <taxon>Pentapetalae</taxon>
        <taxon>asterids</taxon>
        <taxon>campanulids</taxon>
        <taxon>Escalloniales</taxon>
        <taxon>Escalloniaceae</taxon>
        <taxon>Escallonia</taxon>
    </lineage>
</organism>
<feature type="compositionally biased region" description="Polar residues" evidence="1">
    <location>
        <begin position="42"/>
        <end position="52"/>
    </location>
</feature>
<evidence type="ECO:0008006" key="4">
    <source>
        <dbReference type="Google" id="ProtNLM"/>
    </source>
</evidence>
<evidence type="ECO:0000313" key="2">
    <source>
        <dbReference type="EMBL" id="KAK2977234.1"/>
    </source>
</evidence>
<reference evidence="2" key="1">
    <citation type="submission" date="2022-12" db="EMBL/GenBank/DDBJ databases">
        <title>Draft genome assemblies for two species of Escallonia (Escalloniales).</title>
        <authorList>
            <person name="Chanderbali A."/>
            <person name="Dervinis C."/>
            <person name="Anghel I."/>
            <person name="Soltis D."/>
            <person name="Soltis P."/>
            <person name="Zapata F."/>
        </authorList>
    </citation>
    <scope>NUCLEOTIDE SEQUENCE</scope>
    <source>
        <strain evidence="2">UCBG92.1500</strain>
        <tissue evidence="2">Leaf</tissue>
    </source>
</reference>
<dbReference type="GO" id="GO:0006261">
    <property type="term" value="P:DNA-templated DNA replication"/>
    <property type="evidence" value="ECO:0007669"/>
    <property type="project" value="TreeGrafter"/>
</dbReference>
<feature type="region of interest" description="Disordered" evidence="1">
    <location>
        <begin position="1"/>
        <end position="64"/>
    </location>
</feature>
<dbReference type="GO" id="GO:0000731">
    <property type="term" value="P:DNA synthesis involved in DNA repair"/>
    <property type="evidence" value="ECO:0007669"/>
    <property type="project" value="InterPro"/>
</dbReference>
<comment type="caution">
    <text evidence="2">The sequence shown here is derived from an EMBL/GenBank/DDBJ whole genome shotgun (WGS) entry which is preliminary data.</text>
</comment>
<dbReference type="Pfam" id="PF04081">
    <property type="entry name" value="DNA_pol_delta_4"/>
    <property type="match status" value="1"/>
</dbReference>
<sequence length="130" mass="14410">MASRGGDIQGFYRQRKKGITKPPNAKAKPSSSSSKKPSSPNRTAATFGSDVTQPPALISHGSLDLQDDYDANEELLRQFDMNMAYGPCLGMTRMARWERASRRGLNPPKDVERLLRSAKVRPECLWDGSV</sequence>
<evidence type="ECO:0000256" key="1">
    <source>
        <dbReference type="SAM" id="MobiDB-lite"/>
    </source>
</evidence>
<dbReference type="GO" id="GO:0003887">
    <property type="term" value="F:DNA-directed DNA polymerase activity"/>
    <property type="evidence" value="ECO:0007669"/>
    <property type="project" value="TreeGrafter"/>
</dbReference>